<dbReference type="InterPro" id="IPR055414">
    <property type="entry name" value="LRR_R13L4/SHOC2-like"/>
</dbReference>
<dbReference type="AlphaFoldDB" id="A0A3S4PI34"/>
<evidence type="ECO:0000256" key="6">
    <source>
        <dbReference type="SAM" id="MobiDB-lite"/>
    </source>
</evidence>
<dbReference type="InterPro" id="IPR002182">
    <property type="entry name" value="NB-ARC"/>
</dbReference>
<evidence type="ECO:0000259" key="8">
    <source>
        <dbReference type="Pfam" id="PF23247"/>
    </source>
</evidence>
<reference evidence="11 12" key="1">
    <citation type="journal article" date="2019" name="Nat. Plants">
        <title>Stout camphor tree genome fills gaps in understanding of flowering plant genome evolution.</title>
        <authorList>
            <person name="Chaw S.M."/>
            <person name="Liu Y.C."/>
            <person name="Wu Y.W."/>
            <person name="Wang H.Y."/>
            <person name="Lin C.I."/>
            <person name="Wu C.S."/>
            <person name="Ke H.M."/>
            <person name="Chang L.Y."/>
            <person name="Hsu C.Y."/>
            <person name="Yang H.T."/>
            <person name="Sudianto E."/>
            <person name="Hsu M.H."/>
            <person name="Wu K.P."/>
            <person name="Wang L.N."/>
            <person name="Leebens-Mack J.H."/>
            <person name="Tsai I.J."/>
        </authorList>
    </citation>
    <scope>NUCLEOTIDE SEQUENCE [LARGE SCALE GENOMIC DNA]</scope>
    <source>
        <strain evidence="12">cv. Chaw 1501</strain>
        <tissue evidence="11">Young leaves</tissue>
    </source>
</reference>
<dbReference type="FunFam" id="3.40.50.300:FF:001091">
    <property type="entry name" value="Probable disease resistance protein At1g61300"/>
    <property type="match status" value="1"/>
</dbReference>
<evidence type="ECO:0000256" key="5">
    <source>
        <dbReference type="ARBA" id="ARBA00022840"/>
    </source>
</evidence>
<evidence type="ECO:0000259" key="7">
    <source>
        <dbReference type="Pfam" id="PF00931"/>
    </source>
</evidence>
<feature type="domain" description="NB-ARC" evidence="7">
    <location>
        <begin position="146"/>
        <end position="307"/>
    </location>
</feature>
<dbReference type="PANTHER" id="PTHR33463">
    <property type="entry name" value="NB-ARC DOMAIN-CONTAINING PROTEIN-RELATED"/>
    <property type="match status" value="1"/>
</dbReference>
<dbReference type="InterPro" id="IPR057135">
    <property type="entry name" value="At4g27190-like_LRR"/>
</dbReference>
<dbReference type="SUPFAM" id="SSF52540">
    <property type="entry name" value="P-loop containing nucleoside triphosphate hydrolases"/>
    <property type="match status" value="1"/>
</dbReference>
<feature type="domain" description="Disease resistance protein At4g27190-like leucine-rich repeats" evidence="8">
    <location>
        <begin position="790"/>
        <end position="883"/>
    </location>
</feature>
<evidence type="ECO:0000313" key="12">
    <source>
        <dbReference type="Proteomes" id="UP000283530"/>
    </source>
</evidence>
<keyword evidence="5" id="KW-0067">ATP-binding</keyword>
<dbReference type="FunFam" id="1.10.10.10:FF:000322">
    <property type="entry name" value="Probable disease resistance protein At1g63360"/>
    <property type="match status" value="1"/>
</dbReference>
<dbReference type="InterPro" id="IPR058922">
    <property type="entry name" value="WHD_DRP"/>
</dbReference>
<dbReference type="InterPro" id="IPR042197">
    <property type="entry name" value="Apaf_helical"/>
</dbReference>
<protein>
    <submittedName>
        <fullName evidence="11">Putative disease resistance protein isoform X1</fullName>
    </submittedName>
</protein>
<name>A0A3S4PI34_9MAGN</name>
<dbReference type="SMART" id="SM00369">
    <property type="entry name" value="LRR_TYP"/>
    <property type="match status" value="2"/>
</dbReference>
<dbReference type="Gene3D" id="3.80.10.10">
    <property type="entry name" value="Ribonuclease Inhibitor"/>
    <property type="match status" value="2"/>
</dbReference>
<feature type="domain" description="Disease resistance R13L4/SHOC-2-like LRR" evidence="10">
    <location>
        <begin position="521"/>
        <end position="685"/>
    </location>
</feature>
<evidence type="ECO:0000313" key="11">
    <source>
        <dbReference type="EMBL" id="RWR90791.1"/>
    </source>
</evidence>
<feature type="compositionally biased region" description="Basic and acidic residues" evidence="6">
    <location>
        <begin position="944"/>
        <end position="961"/>
    </location>
</feature>
<dbReference type="InterPro" id="IPR050905">
    <property type="entry name" value="Plant_NBS-LRR"/>
</dbReference>
<gene>
    <name evidence="11" type="ORF">CKAN_01990800</name>
</gene>
<evidence type="ECO:0000256" key="3">
    <source>
        <dbReference type="ARBA" id="ARBA00022737"/>
    </source>
</evidence>
<dbReference type="Gene3D" id="1.10.10.10">
    <property type="entry name" value="Winged helix-like DNA-binding domain superfamily/Winged helix DNA-binding domain"/>
    <property type="match status" value="1"/>
</dbReference>
<evidence type="ECO:0000256" key="1">
    <source>
        <dbReference type="ARBA" id="ARBA00008894"/>
    </source>
</evidence>
<evidence type="ECO:0000256" key="2">
    <source>
        <dbReference type="ARBA" id="ARBA00022614"/>
    </source>
</evidence>
<comment type="caution">
    <text evidence="11">The sequence shown here is derived from an EMBL/GenBank/DDBJ whole genome shotgun (WGS) entry which is preliminary data.</text>
</comment>
<dbReference type="EMBL" id="QPKB01000008">
    <property type="protein sequence ID" value="RWR90791.1"/>
    <property type="molecule type" value="Genomic_DNA"/>
</dbReference>
<organism evidence="11 12">
    <name type="scientific">Cinnamomum micranthum f. kanehirae</name>
    <dbReference type="NCBI Taxonomy" id="337451"/>
    <lineage>
        <taxon>Eukaryota</taxon>
        <taxon>Viridiplantae</taxon>
        <taxon>Streptophyta</taxon>
        <taxon>Embryophyta</taxon>
        <taxon>Tracheophyta</taxon>
        <taxon>Spermatophyta</taxon>
        <taxon>Magnoliopsida</taxon>
        <taxon>Magnoliidae</taxon>
        <taxon>Laurales</taxon>
        <taxon>Lauraceae</taxon>
        <taxon>Cinnamomum</taxon>
    </lineage>
</organism>
<accession>A0A3S4PI34</accession>
<dbReference type="Proteomes" id="UP000283530">
    <property type="component" value="Unassembled WGS sequence"/>
</dbReference>
<evidence type="ECO:0000259" key="10">
    <source>
        <dbReference type="Pfam" id="PF23598"/>
    </source>
</evidence>
<dbReference type="SUPFAM" id="SSF52058">
    <property type="entry name" value="L domain-like"/>
    <property type="match status" value="1"/>
</dbReference>
<dbReference type="InterPro" id="IPR032675">
    <property type="entry name" value="LRR_dom_sf"/>
</dbReference>
<dbReference type="InterPro" id="IPR027417">
    <property type="entry name" value="P-loop_NTPase"/>
</dbReference>
<dbReference type="Pfam" id="PF23247">
    <property type="entry name" value="LRR_RPS2"/>
    <property type="match status" value="1"/>
</dbReference>
<evidence type="ECO:0000259" key="9">
    <source>
        <dbReference type="Pfam" id="PF23559"/>
    </source>
</evidence>
<feature type="region of interest" description="Disordered" evidence="6">
    <location>
        <begin position="944"/>
        <end position="976"/>
    </location>
</feature>
<sequence>MELLGTVVEMGKAICAPLQSLKENEDILDKRIDELSCRESDVRAYLEREKVQYGKMPKREVELWLKNVQIIKDKVHDIKQKLGEVSWTHIQLRMNLAKEVEEKIKEAVELKENGRFQEGLVVDLLVGSTETFPPIKIVGETTALKNLQKIEECLMDDEVGKIGVHGMGGVGKTTLMTHIHNKFKNAGTFNCVIWVTVSKESDLEELQGRLSKALGITDFSNYKDALCKSAKLFEAFNRRGKFLLILDDMWSTFPLTKVGVLEPNQENKCKIVWTTRSKKVCRGMGSERIIEVAGLAEDESWTLFKEKLGTDFVLSPEIEPIAKAVVEECDGLPLGIITVGAAMRGVDDIRIWRNALEDLKNSRPDLEGLEDDVFSCLRFSFDHLKTQIHRDCFLYCALYPEDDQIECNSLIEKWMADGFFYEIEDREKGFDKGYTVINDLKDACMLEKGELGDFNRSFVRMHDLLRDLAIAITRKSHQFVVKVRSNVGKFPRDENLMDDVIRVSLMHGSVEMLSCQSKCPKLSTLLLEGSRLGNIDHLFFEHMQNLRVLDLSHARFTCLPQSLSNLVNLNALLLRNCWDLTEVPSLVQLRELRVLDLTGAAIEYLPDGMDSLTNLKCLGLSFTRRLEMVPVGAISSLSHLEELSMVGSKWKWSSNEDRNGWGAGVEDIVRLMHLKKLLVNFVDLSAFSSYVRSRHWRCLNCFLLIVGGVFLDPEDIQDVLYSRECQVNVSDSDCMNSVAFPKSNLTQLRINLLYNLSTIYMEEPTQGDNLANLKRIVISVCPTLKYVLSIGWFQTLQNLEEIYVSHCKAMEEMVVDMGDMSEANNNIPITLPRLKRLALSALPNLKSICKRTLICSSLEEIDVQYCPMLKMLPFSINSLPSSLKQIKGSRRWWDSLEWDNANTKMHLQPFFSDYPKFCYESDEDQDFSYCPDYGFQLEEDQERQHLQFSERPEFSFQRREEDQEGQGTKRKADSIS</sequence>
<dbReference type="GO" id="GO:0005524">
    <property type="term" value="F:ATP binding"/>
    <property type="evidence" value="ECO:0007669"/>
    <property type="project" value="UniProtKB-KW"/>
</dbReference>
<dbReference type="InterPro" id="IPR036388">
    <property type="entry name" value="WH-like_DNA-bd_sf"/>
</dbReference>
<feature type="domain" description="Disease resistance protein winged helix" evidence="9">
    <location>
        <begin position="398"/>
        <end position="469"/>
    </location>
</feature>
<comment type="similarity">
    <text evidence="1">Belongs to the disease resistance NB-LRR family.</text>
</comment>
<dbReference type="Pfam" id="PF23598">
    <property type="entry name" value="LRR_14"/>
    <property type="match status" value="1"/>
</dbReference>
<keyword evidence="12" id="KW-1185">Reference proteome</keyword>
<dbReference type="Gene3D" id="1.10.8.430">
    <property type="entry name" value="Helical domain of apoptotic protease-activating factors"/>
    <property type="match status" value="1"/>
</dbReference>
<dbReference type="PANTHER" id="PTHR33463:SF187">
    <property type="entry name" value="AND NB-ARC DOMAIN DISEASE RESISTANCE PROTEIN, PUTATIVE-RELATED"/>
    <property type="match status" value="1"/>
</dbReference>
<keyword evidence="3" id="KW-0677">Repeat</keyword>
<keyword evidence="4" id="KW-0611">Plant defense</keyword>
<dbReference type="Pfam" id="PF23559">
    <property type="entry name" value="WHD_DRP"/>
    <property type="match status" value="1"/>
</dbReference>
<dbReference type="Pfam" id="PF00931">
    <property type="entry name" value="NB-ARC"/>
    <property type="match status" value="1"/>
</dbReference>
<dbReference type="GO" id="GO:0043531">
    <property type="term" value="F:ADP binding"/>
    <property type="evidence" value="ECO:0007669"/>
    <property type="project" value="InterPro"/>
</dbReference>
<evidence type="ECO:0000256" key="4">
    <source>
        <dbReference type="ARBA" id="ARBA00022821"/>
    </source>
</evidence>
<dbReference type="OrthoDB" id="1926275at2759"/>
<dbReference type="InterPro" id="IPR003591">
    <property type="entry name" value="Leu-rich_rpt_typical-subtyp"/>
</dbReference>
<keyword evidence="5" id="KW-0547">Nucleotide-binding</keyword>
<dbReference type="PRINTS" id="PR00364">
    <property type="entry name" value="DISEASERSIST"/>
</dbReference>
<proteinExistence type="inferred from homology"/>
<dbReference type="Gene3D" id="3.40.50.300">
    <property type="entry name" value="P-loop containing nucleotide triphosphate hydrolases"/>
    <property type="match status" value="1"/>
</dbReference>
<dbReference type="GO" id="GO:0006952">
    <property type="term" value="P:defense response"/>
    <property type="evidence" value="ECO:0007669"/>
    <property type="project" value="UniProtKB-KW"/>
</dbReference>
<keyword evidence="2" id="KW-0433">Leucine-rich repeat</keyword>